<keyword evidence="13 15" id="KW-0456">Lyase</keyword>
<dbReference type="GO" id="GO:0019287">
    <property type="term" value="P:isopentenyl diphosphate biosynthetic process, mevalonate pathway"/>
    <property type="evidence" value="ECO:0007669"/>
    <property type="project" value="UniProtKB-UniRule"/>
</dbReference>
<evidence type="ECO:0000256" key="14">
    <source>
        <dbReference type="ARBA" id="ARBA00048154"/>
    </source>
</evidence>
<keyword evidence="5 16" id="KW-0444">Lipid biosynthesis</keyword>
<dbReference type="FunFam" id="3.30.230.10:FF:000080">
    <property type="entry name" value="Diphosphomevalonate decarboxylase"/>
    <property type="match status" value="1"/>
</dbReference>
<evidence type="ECO:0000256" key="12">
    <source>
        <dbReference type="ARBA" id="ARBA00023221"/>
    </source>
</evidence>
<keyword evidence="16" id="KW-0153">Cholesterol metabolism</keyword>
<evidence type="ECO:0000256" key="1">
    <source>
        <dbReference type="ARBA" id="ARBA00003812"/>
    </source>
</evidence>
<evidence type="ECO:0000256" key="8">
    <source>
        <dbReference type="ARBA" id="ARBA00022955"/>
    </source>
</evidence>
<dbReference type="AlphaFoldDB" id="A0A8I6TJD0"/>
<comment type="function">
    <text evidence="1 16">Catalyzes the ATP dependent decarboxylation of (R)-5-diphosphomevalonate to form isopentenyl diphosphate (IPP). Functions in the mevalonate (MVA) pathway leading to isopentenyl diphosphate (IPP), a key precursor for the biosynthesis of isoprenoids and sterol synthesis.</text>
</comment>
<dbReference type="PANTHER" id="PTHR10977:SF3">
    <property type="entry name" value="DIPHOSPHOMEVALONATE DECARBOXYLASE"/>
    <property type="match status" value="1"/>
</dbReference>
<evidence type="ECO:0000256" key="7">
    <source>
        <dbReference type="ARBA" id="ARBA00022840"/>
    </source>
</evidence>
<dbReference type="CTD" id="4597"/>
<dbReference type="PANTHER" id="PTHR10977">
    <property type="entry name" value="DIPHOSPHOMEVALONATE DECARBOXYLASE"/>
    <property type="match status" value="1"/>
</dbReference>
<keyword evidence="6 15" id="KW-0547">Nucleotide-binding</keyword>
<dbReference type="OrthoDB" id="10253702at2759"/>
<dbReference type="GO" id="GO:0005524">
    <property type="term" value="F:ATP binding"/>
    <property type="evidence" value="ECO:0007669"/>
    <property type="project" value="UniProtKB-UniRule"/>
</dbReference>
<dbReference type="InterPro" id="IPR041431">
    <property type="entry name" value="Mvd1_C"/>
</dbReference>
<sequence length="389" mass="42835">MTTVTCIAPVNIATLKYWGKRDEHLILPLNDSISATLSTDQMHAKTTIMASPDFTKDRIWLNGKEESFSNQRLLTCINEIKRRATLGEKGDEKDSKSNWKVHICSENNFPTAAGLASSAAGYACLVYCLGKVFGVEGDLSSVARLGSGSACRSVLGGFVRWHKGDKDDGSDSHASQVVPASHWPNLKVLILVVSDNRKKVSSTSGMQQSVKTSELLKHRVEHIVPKRTELFIKAIESRNFNTFAELTMKDSNQFHSVCLDTYPPAVYMNDISHAIVEFVHCYNKSKGTNKVAYTFDAGPNACLFLQEEDVGEVVSLIEQAFPPLDNAKDYIRGLEVKRPKAQNDLAVPSGPHESGLLKYIIHTKIGEGPQVLTGHNVHLLNKEGLPKSL</sequence>
<dbReference type="RefSeq" id="XP_014255023.1">
    <property type="nucleotide sequence ID" value="XM_014399537.2"/>
</dbReference>
<dbReference type="GO" id="GO:0005829">
    <property type="term" value="C:cytosol"/>
    <property type="evidence" value="ECO:0007669"/>
    <property type="project" value="InterPro"/>
</dbReference>
<keyword evidence="10 15" id="KW-0443">Lipid metabolism</keyword>
<keyword evidence="16" id="KW-0152">Cholesterol biosynthesis</keyword>
<evidence type="ECO:0000256" key="3">
    <source>
        <dbReference type="ARBA" id="ARBA00012296"/>
    </source>
</evidence>
<evidence type="ECO:0000256" key="9">
    <source>
        <dbReference type="ARBA" id="ARBA00023011"/>
    </source>
</evidence>
<evidence type="ECO:0000256" key="15">
    <source>
        <dbReference type="PIRNR" id="PIRNR015950"/>
    </source>
</evidence>
<keyword evidence="7 15" id="KW-0067">ATP-binding</keyword>
<keyword evidence="11 16" id="KW-1207">Sterol metabolism</keyword>
<protein>
    <recommendedName>
        <fullName evidence="4 15">Diphosphomevalonate decarboxylase</fullName>
        <ecNumber evidence="3 15">4.1.1.33</ecNumber>
    </recommendedName>
</protein>
<evidence type="ECO:0000256" key="11">
    <source>
        <dbReference type="ARBA" id="ARBA00023166"/>
    </source>
</evidence>
<evidence type="ECO:0000256" key="2">
    <source>
        <dbReference type="ARBA" id="ARBA00008831"/>
    </source>
</evidence>
<dbReference type="Pfam" id="PF18376">
    <property type="entry name" value="MDD_C"/>
    <property type="match status" value="1"/>
</dbReference>
<proteinExistence type="inferred from homology"/>
<dbReference type="GO" id="GO:0006695">
    <property type="term" value="P:cholesterol biosynthetic process"/>
    <property type="evidence" value="ECO:0007669"/>
    <property type="project" value="UniProtKB-UniPathway"/>
</dbReference>
<feature type="domain" description="Mvd1 C-terminal" evidence="17">
    <location>
        <begin position="188"/>
        <end position="372"/>
    </location>
</feature>
<dbReference type="GeneID" id="106669788"/>
<comment type="pathway">
    <text evidence="16">Steroid biosynthesis; cholesterol biosynthesis.</text>
</comment>
<comment type="catalytic activity">
    <reaction evidence="14 15 16">
        <text>(R)-5-diphosphomevalonate + ATP = isopentenyl diphosphate + ADP + phosphate + CO2</text>
        <dbReference type="Rhea" id="RHEA:23732"/>
        <dbReference type="ChEBI" id="CHEBI:16526"/>
        <dbReference type="ChEBI" id="CHEBI:30616"/>
        <dbReference type="ChEBI" id="CHEBI:43474"/>
        <dbReference type="ChEBI" id="CHEBI:57557"/>
        <dbReference type="ChEBI" id="CHEBI:128769"/>
        <dbReference type="ChEBI" id="CHEBI:456216"/>
        <dbReference type="EC" id="4.1.1.33"/>
    </reaction>
</comment>
<evidence type="ECO:0000256" key="5">
    <source>
        <dbReference type="ARBA" id="ARBA00022516"/>
    </source>
</evidence>
<evidence type="ECO:0000256" key="6">
    <source>
        <dbReference type="ARBA" id="ARBA00022741"/>
    </source>
</evidence>
<evidence type="ECO:0000256" key="16">
    <source>
        <dbReference type="RuleBase" id="RU363086"/>
    </source>
</evidence>
<evidence type="ECO:0000256" key="10">
    <source>
        <dbReference type="ARBA" id="ARBA00023098"/>
    </source>
</evidence>
<dbReference type="NCBIfam" id="TIGR01240">
    <property type="entry name" value="mevDPdecarb"/>
    <property type="match status" value="1"/>
</dbReference>
<dbReference type="InterPro" id="IPR005935">
    <property type="entry name" value="Mev_decarb"/>
</dbReference>
<dbReference type="Proteomes" id="UP000494040">
    <property type="component" value="Unassembled WGS sequence"/>
</dbReference>
<evidence type="ECO:0000256" key="4">
    <source>
        <dbReference type="ARBA" id="ARBA00019335"/>
    </source>
</evidence>
<name>A0A8I6TJD0_CIMLE</name>
<reference evidence="19" key="1">
    <citation type="submission" date="2022-01" db="UniProtKB">
        <authorList>
            <consortium name="EnsemblMetazoa"/>
        </authorList>
    </citation>
    <scope>IDENTIFICATION</scope>
</reference>
<dbReference type="SUPFAM" id="SSF55060">
    <property type="entry name" value="GHMP Kinase, C-terminal domain"/>
    <property type="match status" value="1"/>
</dbReference>
<dbReference type="Gene3D" id="3.30.70.890">
    <property type="entry name" value="GHMP kinase, C-terminal domain"/>
    <property type="match status" value="1"/>
</dbReference>
<dbReference type="Pfam" id="PF22700">
    <property type="entry name" value="MVD-like_N"/>
    <property type="match status" value="1"/>
</dbReference>
<dbReference type="EC" id="4.1.1.33" evidence="3 15"/>
<evidence type="ECO:0000259" key="18">
    <source>
        <dbReference type="Pfam" id="PF22700"/>
    </source>
</evidence>
<keyword evidence="20" id="KW-1185">Reference proteome</keyword>
<organism evidence="19 20">
    <name type="scientific">Cimex lectularius</name>
    <name type="common">Bed bug</name>
    <name type="synonym">Acanthia lectularia</name>
    <dbReference type="NCBI Taxonomy" id="79782"/>
    <lineage>
        <taxon>Eukaryota</taxon>
        <taxon>Metazoa</taxon>
        <taxon>Ecdysozoa</taxon>
        <taxon>Arthropoda</taxon>
        <taxon>Hexapoda</taxon>
        <taxon>Insecta</taxon>
        <taxon>Pterygota</taxon>
        <taxon>Neoptera</taxon>
        <taxon>Paraneoptera</taxon>
        <taxon>Hemiptera</taxon>
        <taxon>Heteroptera</taxon>
        <taxon>Panheteroptera</taxon>
        <taxon>Cimicomorpha</taxon>
        <taxon>Cimicidae</taxon>
        <taxon>Cimex</taxon>
    </lineage>
</organism>
<evidence type="ECO:0000256" key="13">
    <source>
        <dbReference type="ARBA" id="ARBA00023239"/>
    </source>
</evidence>
<accession>A0A8I6TJD0</accession>
<dbReference type="InterPro" id="IPR029765">
    <property type="entry name" value="Mev_diP_decarb"/>
</dbReference>
<dbReference type="SUPFAM" id="SSF54211">
    <property type="entry name" value="Ribosomal protein S5 domain 2-like"/>
    <property type="match status" value="1"/>
</dbReference>
<dbReference type="InterPro" id="IPR036554">
    <property type="entry name" value="GHMP_kinase_C_sf"/>
</dbReference>
<dbReference type="InterPro" id="IPR053859">
    <property type="entry name" value="MVD-like_N"/>
</dbReference>
<comment type="similarity">
    <text evidence="2 15 16">Belongs to the diphosphomevalonate decarboxylase family.</text>
</comment>
<dbReference type="OMA" id="LTLHAMM"/>
<dbReference type="KEGG" id="clec:106669788"/>
<keyword evidence="9 16" id="KW-0756">Sterol biosynthesis</keyword>
<evidence type="ECO:0000313" key="20">
    <source>
        <dbReference type="Proteomes" id="UP000494040"/>
    </source>
</evidence>
<dbReference type="EnsemblMetazoa" id="XM_014399537.2">
    <property type="protein sequence ID" value="XP_014255023.1"/>
    <property type="gene ID" value="LOC106669788"/>
</dbReference>
<feature type="domain" description="Diphosphomevalonate decarboxylase-like N-terminal" evidence="18">
    <location>
        <begin position="8"/>
        <end position="174"/>
    </location>
</feature>
<evidence type="ECO:0000313" key="19">
    <source>
        <dbReference type="EnsemblMetazoa" id="XP_014255023.1"/>
    </source>
</evidence>
<keyword evidence="12 16" id="KW-0753">Steroid metabolism</keyword>
<dbReference type="InterPro" id="IPR020568">
    <property type="entry name" value="Ribosomal_Su5_D2-typ_SF"/>
</dbReference>
<keyword evidence="8 16" id="KW-0752">Steroid biosynthesis</keyword>
<dbReference type="PIRSF" id="PIRSF015950">
    <property type="entry name" value="Mev_P_decrbx"/>
    <property type="match status" value="1"/>
</dbReference>
<dbReference type="FunFam" id="3.30.70.890:FF:000005">
    <property type="entry name" value="Diphosphomevalonate decarboxylase"/>
    <property type="match status" value="1"/>
</dbReference>
<dbReference type="GO" id="GO:0004163">
    <property type="term" value="F:diphosphomevalonate decarboxylase activity"/>
    <property type="evidence" value="ECO:0007669"/>
    <property type="project" value="UniProtKB-UniRule"/>
</dbReference>
<evidence type="ECO:0000259" key="17">
    <source>
        <dbReference type="Pfam" id="PF18376"/>
    </source>
</evidence>
<dbReference type="InterPro" id="IPR014721">
    <property type="entry name" value="Ribsml_uS5_D2-typ_fold_subgr"/>
</dbReference>
<dbReference type="UniPathway" id="UPA00063"/>
<dbReference type="Gene3D" id="3.30.230.10">
    <property type="match status" value="1"/>
</dbReference>